<protein>
    <submittedName>
        <fullName evidence="14">Stage IV sporulation protein FB</fullName>
        <ecNumber evidence="14">3.4.24.-</ecNumber>
    </submittedName>
</protein>
<keyword evidence="4" id="KW-0645">Protease</keyword>
<evidence type="ECO:0000256" key="5">
    <source>
        <dbReference type="ARBA" id="ARBA00022692"/>
    </source>
</evidence>
<evidence type="ECO:0000256" key="4">
    <source>
        <dbReference type="ARBA" id="ARBA00022670"/>
    </source>
</evidence>
<comment type="cofactor">
    <cofactor evidence="1">
        <name>Zn(2+)</name>
        <dbReference type="ChEBI" id="CHEBI:29105"/>
    </cofactor>
</comment>
<evidence type="ECO:0000256" key="6">
    <source>
        <dbReference type="ARBA" id="ARBA00022723"/>
    </source>
</evidence>
<dbReference type="GO" id="GO:0046872">
    <property type="term" value="F:metal ion binding"/>
    <property type="evidence" value="ECO:0007669"/>
    <property type="project" value="UniProtKB-KW"/>
</dbReference>
<evidence type="ECO:0000256" key="3">
    <source>
        <dbReference type="ARBA" id="ARBA00007931"/>
    </source>
</evidence>
<name>A0A140LA77_9FIRM</name>
<evidence type="ECO:0000256" key="12">
    <source>
        <dbReference type="SAM" id="Phobius"/>
    </source>
</evidence>
<keyword evidence="11 12" id="KW-0472">Membrane</keyword>
<evidence type="ECO:0000256" key="2">
    <source>
        <dbReference type="ARBA" id="ARBA00004141"/>
    </source>
</evidence>
<dbReference type="InParanoid" id="A0A140LA77"/>
<evidence type="ECO:0000256" key="7">
    <source>
        <dbReference type="ARBA" id="ARBA00022801"/>
    </source>
</evidence>
<keyword evidence="10" id="KW-0482">Metalloprotease</keyword>
<dbReference type="EC" id="3.4.24.-" evidence="14"/>
<dbReference type="PANTHER" id="PTHR39188:SF3">
    <property type="entry name" value="STAGE IV SPORULATION PROTEIN FB"/>
    <property type="match status" value="1"/>
</dbReference>
<accession>A0A140LA77</accession>
<feature type="domain" description="Peptidase M50" evidence="13">
    <location>
        <begin position="115"/>
        <end position="169"/>
    </location>
</feature>
<dbReference type="InterPro" id="IPR008915">
    <property type="entry name" value="Peptidase_M50"/>
</dbReference>
<feature type="domain" description="Peptidase M50" evidence="13">
    <location>
        <begin position="33"/>
        <end position="104"/>
    </location>
</feature>
<comment type="caution">
    <text evidence="14">The sequence shown here is derived from an EMBL/GenBank/DDBJ whole genome shotgun (WGS) entry which is preliminary data.</text>
</comment>
<organism evidence="14 15">
    <name type="scientific">Fervidicola ferrireducens</name>
    <dbReference type="NCBI Taxonomy" id="520764"/>
    <lineage>
        <taxon>Bacteria</taxon>
        <taxon>Bacillati</taxon>
        <taxon>Bacillota</taxon>
        <taxon>Clostridia</taxon>
        <taxon>Thermosediminibacterales</taxon>
        <taxon>Thermosediminibacteraceae</taxon>
        <taxon>Fervidicola</taxon>
    </lineage>
</organism>
<reference evidence="14 15" key="1">
    <citation type="submission" date="2015-12" db="EMBL/GenBank/DDBJ databases">
        <title>Draft genome sequnece of Fervidicola ferrireducens strain Y170.</title>
        <authorList>
            <person name="Patel B.K."/>
        </authorList>
    </citation>
    <scope>NUCLEOTIDE SEQUENCE [LARGE SCALE GENOMIC DNA]</scope>
    <source>
        <strain evidence="14 15">Y170</strain>
    </source>
</reference>
<dbReference type="GO" id="GO:0006508">
    <property type="term" value="P:proteolysis"/>
    <property type="evidence" value="ECO:0007669"/>
    <property type="project" value="UniProtKB-KW"/>
</dbReference>
<keyword evidence="7 14" id="KW-0378">Hydrolase</keyword>
<dbReference type="GO" id="GO:0008237">
    <property type="term" value="F:metallopeptidase activity"/>
    <property type="evidence" value="ECO:0007669"/>
    <property type="project" value="UniProtKB-KW"/>
</dbReference>
<keyword evidence="5 12" id="KW-0812">Transmembrane</keyword>
<dbReference type="RefSeq" id="WP_066353097.1">
    <property type="nucleotide sequence ID" value="NZ_LOED01000011.1"/>
</dbReference>
<feature type="transmembrane region" description="Helical" evidence="12">
    <location>
        <begin position="125"/>
        <end position="145"/>
    </location>
</feature>
<comment type="subcellular location">
    <subcellularLocation>
        <location evidence="2">Membrane</location>
        <topology evidence="2">Multi-pass membrane protein</topology>
    </subcellularLocation>
</comment>
<evidence type="ECO:0000256" key="8">
    <source>
        <dbReference type="ARBA" id="ARBA00022833"/>
    </source>
</evidence>
<proteinExistence type="inferred from homology"/>
<comment type="similarity">
    <text evidence="3">Belongs to the peptidase M50B family.</text>
</comment>
<evidence type="ECO:0000259" key="13">
    <source>
        <dbReference type="Pfam" id="PF02163"/>
    </source>
</evidence>
<keyword evidence="9 12" id="KW-1133">Transmembrane helix</keyword>
<dbReference type="FunCoup" id="A0A140LA77">
    <property type="interactions" value="17"/>
</dbReference>
<dbReference type="Proteomes" id="UP000070427">
    <property type="component" value="Unassembled WGS sequence"/>
</dbReference>
<dbReference type="EMBL" id="LOED01000011">
    <property type="protein sequence ID" value="KXG77452.1"/>
    <property type="molecule type" value="Genomic_DNA"/>
</dbReference>
<keyword evidence="8" id="KW-0862">Zinc</keyword>
<evidence type="ECO:0000256" key="9">
    <source>
        <dbReference type="ARBA" id="ARBA00022989"/>
    </source>
</evidence>
<evidence type="ECO:0000256" key="11">
    <source>
        <dbReference type="ARBA" id="ARBA00023136"/>
    </source>
</evidence>
<feature type="transmembrane region" description="Helical" evidence="12">
    <location>
        <begin position="83"/>
        <end position="105"/>
    </location>
</feature>
<sequence>MVFLIYGVKVRLHFLFIVIIAAGFVGGLYEEVIAAMLAILVHEISHVLAARTLGIEVDELELLPFGGRISIKGFYQYSREGEVIVVLAGPAGNLFLAAVFISLAYHGLIPYDTVHLFIRYQLTLGLFNLLPALPLDGGKIFMLWLSQMVSFIKAVRMAARAGKVLAFFLWALFLAMAANSSLSPVLVVTGIFLFWAAGEEEKQAPLMFMSYMAHKKENLIEKGLLPVQAIVAFVKMPVKQVLFRLNPQSFYLVYVVDNSCRLKKCLTETEIFDTIIEKGLDIKVEDLL</sequence>
<evidence type="ECO:0000256" key="10">
    <source>
        <dbReference type="ARBA" id="ARBA00023049"/>
    </source>
</evidence>
<evidence type="ECO:0000256" key="1">
    <source>
        <dbReference type="ARBA" id="ARBA00001947"/>
    </source>
</evidence>
<dbReference type="AlphaFoldDB" id="A0A140LA77"/>
<evidence type="ECO:0000313" key="14">
    <source>
        <dbReference type="EMBL" id="KXG77452.1"/>
    </source>
</evidence>
<feature type="transmembrane region" description="Helical" evidence="12">
    <location>
        <begin position="12"/>
        <end position="41"/>
    </location>
</feature>
<dbReference type="OrthoDB" id="166377at2"/>
<gene>
    <name evidence="14" type="primary">spoIVFB</name>
    <name evidence="14" type="ORF">AN618_11800</name>
</gene>
<keyword evidence="15" id="KW-1185">Reference proteome</keyword>
<dbReference type="STRING" id="520764.AN618_11800"/>
<dbReference type="PANTHER" id="PTHR39188">
    <property type="entry name" value="MEMBRANE-ASSOCIATED ZINC METALLOPROTEASE M50B"/>
    <property type="match status" value="1"/>
</dbReference>
<keyword evidence="6" id="KW-0479">Metal-binding</keyword>
<dbReference type="Pfam" id="PF02163">
    <property type="entry name" value="Peptidase_M50"/>
    <property type="match status" value="2"/>
</dbReference>
<evidence type="ECO:0000313" key="15">
    <source>
        <dbReference type="Proteomes" id="UP000070427"/>
    </source>
</evidence>
<dbReference type="GO" id="GO:0016020">
    <property type="term" value="C:membrane"/>
    <property type="evidence" value="ECO:0007669"/>
    <property type="project" value="UniProtKB-SubCell"/>
</dbReference>